<protein>
    <submittedName>
        <fullName evidence="1">Uncharacterized protein</fullName>
    </submittedName>
</protein>
<proteinExistence type="predicted"/>
<dbReference type="Proteomes" id="UP000631521">
    <property type="component" value="Chromosome"/>
</dbReference>
<reference evidence="1 2" key="2">
    <citation type="journal article" date="2021" name="Microorganisms">
        <title>The Ever-Expanding Pseudomonas Genus: Description of 43 New Species and Partition of the Pseudomonas putida Group.</title>
        <authorList>
            <person name="Girard L."/>
            <person name="Lood C."/>
            <person name="Hofte M."/>
            <person name="Vandamme P."/>
            <person name="Rokni-Zadeh H."/>
            <person name="van Noort V."/>
            <person name="Lavigne R."/>
            <person name="De Mot R."/>
        </authorList>
    </citation>
    <scope>NUCLEOTIDE SEQUENCE [LARGE SCALE GENOMIC DNA]</scope>
    <source>
        <strain evidence="1 2">SWRI65</strain>
    </source>
</reference>
<dbReference type="RefSeq" id="WP_186549301.1">
    <property type="nucleotide sequence ID" value="NZ_CP077091.1"/>
</dbReference>
<reference evidence="1 2" key="1">
    <citation type="journal article" date="2020" name="Microorganisms">
        <title>Reliable Identification of Environmental Pseudomonas Isolates Using the rpoD Gene.</title>
        <authorList>
            <consortium name="The Broad Institute Genome Sequencing Platform"/>
            <person name="Girard L."/>
            <person name="Lood C."/>
            <person name="Rokni-Zadeh H."/>
            <person name="van Noort V."/>
            <person name="Lavigne R."/>
            <person name="De Mot R."/>
        </authorList>
    </citation>
    <scope>NUCLEOTIDE SEQUENCE [LARGE SCALE GENOMIC DNA]</scope>
    <source>
        <strain evidence="1 2">SWRI65</strain>
    </source>
</reference>
<accession>A0A9E6NYC4</accession>
<dbReference type="KEGG" id="phv:HU739_019940"/>
<organism evidence="1 2">
    <name type="scientific">Pseudomonas hamedanensis</name>
    <dbReference type="NCBI Taxonomy" id="2745504"/>
    <lineage>
        <taxon>Bacteria</taxon>
        <taxon>Pseudomonadati</taxon>
        <taxon>Pseudomonadota</taxon>
        <taxon>Gammaproteobacteria</taxon>
        <taxon>Pseudomonadales</taxon>
        <taxon>Pseudomonadaceae</taxon>
        <taxon>Pseudomonas</taxon>
    </lineage>
</organism>
<keyword evidence="2" id="KW-1185">Reference proteome</keyword>
<dbReference type="EMBL" id="CP077091">
    <property type="protein sequence ID" value="QXI16171.1"/>
    <property type="molecule type" value="Genomic_DNA"/>
</dbReference>
<evidence type="ECO:0000313" key="2">
    <source>
        <dbReference type="Proteomes" id="UP000631521"/>
    </source>
</evidence>
<sequence>MSTDKLTKANAKGNIYLSLTTFQEEEFIYSIGGKDFLEWGEDYFRFGTSFSLGGHNFYIGSRIKLNAEINVAHKLGELGTVASAHLKLDEFDSDKQAEGIIYLYRNGAYPKGVICWSENNAFSVLAVFDFFRI</sequence>
<evidence type="ECO:0000313" key="1">
    <source>
        <dbReference type="EMBL" id="QXI16171.1"/>
    </source>
</evidence>
<gene>
    <name evidence="1" type="ORF">HU739_019940</name>
</gene>
<dbReference type="AlphaFoldDB" id="A0A9E6NYC4"/>
<name>A0A9E6NYC4_9PSED</name>